<proteinExistence type="predicted"/>
<dbReference type="Proteomes" id="UP000178565">
    <property type="component" value="Unassembled WGS sequence"/>
</dbReference>
<protein>
    <recommendedName>
        <fullName evidence="3">DNA helicase UvrD</fullName>
    </recommendedName>
</protein>
<dbReference type="AlphaFoldDB" id="A0A1F5KQY2"/>
<accession>A0A1F5KQY2</accession>
<dbReference type="PANTHER" id="PTHR40084:SF1">
    <property type="entry name" value="PHOSPHOTRANSFERASE"/>
    <property type="match status" value="1"/>
</dbReference>
<dbReference type="STRING" id="1797785.A3B45_00765"/>
<evidence type="ECO:0008006" key="3">
    <source>
        <dbReference type="Google" id="ProtNLM"/>
    </source>
</evidence>
<comment type="caution">
    <text evidence="1">The sequence shown here is derived from an EMBL/GenBank/DDBJ whole genome shotgun (WGS) entry which is preliminary data.</text>
</comment>
<sequence>MAYVADLHIHSRFSRACSPQLNVPNLAEWAKLKGIDVLGTGDFLHPLWFAELKSQLKEDGSGFLSWGSEGGEGIKFVLTVEIASMYSDKGRGRRVHNLIFMPDFTSAEAFQKALLSRKATLGSDGRPIVGTSSKDLLSLALQASEKALFICSHAWTPWFGIFGSQSGYDSLEECFEDLTDYVYGIETGLSSDPAMNWRIKELDNKSIVSFSDAHSLPNLGREATVFNEDISDGFMGLWEAVRNQKIAGTIEFYPEEGKYHYTGHRNCGVRYTPEETKRNGEVCPKCGRGLTVGVMERVEVLATRENVQLKIENVQGVIKSKEFPNRTGYRMLVPLLQIIAEAFNTAPTTQKVLNEYKKLISTLGSEIKVLTKVSIDDIAKISGPKIAEGVDKVRKGDLLIDPGFDGVYGVVKIWQSGESGVDEKKVEAPQLGLFD</sequence>
<dbReference type="CDD" id="cd19067">
    <property type="entry name" value="PfuEndoQ-like"/>
    <property type="match status" value="1"/>
</dbReference>
<dbReference type="SUPFAM" id="SSF89550">
    <property type="entry name" value="PHP domain-like"/>
    <property type="match status" value="1"/>
</dbReference>
<reference evidence="1 2" key="1">
    <citation type="journal article" date="2016" name="Nat. Commun.">
        <title>Thousands of microbial genomes shed light on interconnected biogeochemical processes in an aquifer system.</title>
        <authorList>
            <person name="Anantharaman K."/>
            <person name="Brown C.T."/>
            <person name="Hug L.A."/>
            <person name="Sharon I."/>
            <person name="Castelle C.J."/>
            <person name="Probst A.J."/>
            <person name="Thomas B.C."/>
            <person name="Singh A."/>
            <person name="Wilkins M.J."/>
            <person name="Karaoz U."/>
            <person name="Brodie E.L."/>
            <person name="Williams K.H."/>
            <person name="Hubbard S.S."/>
            <person name="Banfield J.F."/>
        </authorList>
    </citation>
    <scope>NUCLEOTIDE SEQUENCE [LARGE SCALE GENOMIC DNA]</scope>
</reference>
<dbReference type="InterPro" id="IPR016195">
    <property type="entry name" value="Pol/histidinol_Pase-like"/>
</dbReference>
<dbReference type="PANTHER" id="PTHR40084">
    <property type="entry name" value="PHOSPHOHYDROLASE, PHP FAMILY"/>
    <property type="match status" value="1"/>
</dbReference>
<dbReference type="Gene3D" id="3.20.20.140">
    <property type="entry name" value="Metal-dependent hydrolases"/>
    <property type="match status" value="1"/>
</dbReference>
<gene>
    <name evidence="1" type="ORF">A3B45_00765</name>
</gene>
<name>A0A1F5KQY2_9BACT</name>
<organism evidence="1 2">
    <name type="scientific">Candidatus Daviesbacteria bacterium RIFCSPLOWO2_01_FULL_39_12</name>
    <dbReference type="NCBI Taxonomy" id="1797785"/>
    <lineage>
        <taxon>Bacteria</taxon>
        <taxon>Candidatus Daviesiibacteriota</taxon>
    </lineage>
</organism>
<dbReference type="EMBL" id="MFDM01000016">
    <property type="protein sequence ID" value="OGE43239.1"/>
    <property type="molecule type" value="Genomic_DNA"/>
</dbReference>
<evidence type="ECO:0000313" key="1">
    <source>
        <dbReference type="EMBL" id="OGE43239.1"/>
    </source>
</evidence>
<evidence type="ECO:0000313" key="2">
    <source>
        <dbReference type="Proteomes" id="UP000178565"/>
    </source>
</evidence>